<comment type="pathway">
    <text evidence="1 6">Cell wall biogenesis; peptidoglycan biosynthesis.</text>
</comment>
<dbReference type="Gene3D" id="3.10.20.800">
    <property type="match status" value="1"/>
</dbReference>
<reference evidence="9" key="1">
    <citation type="submission" date="2009-01" db="EMBL/GenBank/DDBJ databases">
        <authorList>
            <person name="Qin X."/>
            <person name="Bachman B."/>
            <person name="Battles P."/>
            <person name="Bell A."/>
            <person name="Bess C."/>
            <person name="Bickham C."/>
            <person name="Chaboub L."/>
            <person name="Chen D."/>
            <person name="Coyle M."/>
            <person name="Deiros D.R."/>
            <person name="Dinh H."/>
            <person name="Forbes L."/>
            <person name="Fowler G."/>
            <person name="Francisco L."/>
            <person name="Fu Q."/>
            <person name="Gubbala S."/>
            <person name="Hale W."/>
            <person name="Han Y."/>
            <person name="Hemphill L."/>
            <person name="Highlander S.K."/>
            <person name="Hirani K."/>
            <person name="Hogues M."/>
            <person name="Jackson L."/>
            <person name="Jakkamsetti A."/>
            <person name="Javaid M."/>
            <person name="Jiang H."/>
            <person name="Korchina V."/>
            <person name="Kovar C."/>
            <person name="Lara F."/>
            <person name="Lee S."/>
            <person name="Mata R."/>
            <person name="Mathew T."/>
            <person name="Moen C."/>
            <person name="Morales K."/>
            <person name="Munidasa M."/>
            <person name="Nazareth L."/>
            <person name="Ngo R."/>
            <person name="Nguyen L."/>
            <person name="Okwuonu G."/>
            <person name="Ongeri F."/>
            <person name="Patil S."/>
            <person name="Petrosino J."/>
            <person name="Pham C."/>
            <person name="Pham P."/>
            <person name="Pu L.-L."/>
            <person name="Puazo M."/>
            <person name="Raj R."/>
            <person name="Reid J."/>
            <person name="Rouhana J."/>
            <person name="Saada N."/>
            <person name="Shang Y."/>
            <person name="Simmons D."/>
            <person name="Thornton R."/>
            <person name="Warren J."/>
            <person name="Weissenberger G."/>
            <person name="Zhang J."/>
            <person name="Zhang L."/>
            <person name="Zhou C."/>
            <person name="Zhu D."/>
            <person name="Muzny D."/>
            <person name="Worley K."/>
            <person name="Gibbs R."/>
        </authorList>
    </citation>
    <scope>NUCLEOTIDE SEQUENCE [LARGE SCALE GENOMIC DNA]</scope>
    <source>
        <strain evidence="9">LMS2-1</strain>
    </source>
</reference>
<organism evidence="9 10">
    <name type="scientific">Lacticaseibacillus rhamnosus (strain LMS2-1)</name>
    <dbReference type="NCBI Taxonomy" id="525361"/>
    <lineage>
        <taxon>Bacteria</taxon>
        <taxon>Bacillati</taxon>
        <taxon>Bacillota</taxon>
        <taxon>Bacilli</taxon>
        <taxon>Lactobacillales</taxon>
        <taxon>Lactobacillaceae</taxon>
        <taxon>Lacticaseibacillus</taxon>
    </lineage>
</organism>
<keyword evidence="10" id="KW-1185">Reference proteome</keyword>
<keyword evidence="2" id="KW-0808">Transferase</keyword>
<dbReference type="SUPFAM" id="SSF141523">
    <property type="entry name" value="L,D-transpeptidase catalytic domain-like"/>
    <property type="match status" value="1"/>
</dbReference>
<dbReference type="PANTHER" id="PTHR30582">
    <property type="entry name" value="L,D-TRANSPEPTIDASE"/>
    <property type="match status" value="1"/>
</dbReference>
<dbReference type="UniPathway" id="UPA00219"/>
<dbReference type="EMBL" id="ACIZ01000040">
    <property type="protein sequence ID" value="EEN80990.1"/>
    <property type="molecule type" value="Genomic_DNA"/>
</dbReference>
<keyword evidence="7" id="KW-0812">Transmembrane</keyword>
<evidence type="ECO:0000256" key="2">
    <source>
        <dbReference type="ARBA" id="ARBA00022679"/>
    </source>
</evidence>
<evidence type="ECO:0000256" key="4">
    <source>
        <dbReference type="ARBA" id="ARBA00022984"/>
    </source>
</evidence>
<comment type="caution">
    <text evidence="9">The sequence shown here is derived from an EMBL/GenBank/DDBJ whole genome shotgun (WGS) entry which is preliminary data.</text>
</comment>
<feature type="transmembrane region" description="Helical" evidence="7">
    <location>
        <begin position="101"/>
        <end position="119"/>
    </location>
</feature>
<evidence type="ECO:0000259" key="8">
    <source>
        <dbReference type="PROSITE" id="PS52029"/>
    </source>
</evidence>
<keyword evidence="4 6" id="KW-0573">Peptidoglycan synthesis</keyword>
<dbReference type="GO" id="GO:0005576">
    <property type="term" value="C:extracellular region"/>
    <property type="evidence" value="ECO:0007669"/>
    <property type="project" value="TreeGrafter"/>
</dbReference>
<dbReference type="InterPro" id="IPR038054">
    <property type="entry name" value="LD_TPept-like_central_sf"/>
</dbReference>
<protein>
    <submittedName>
        <fullName evidence="9">ErfK/YbiS/YcfS/YnhG</fullName>
    </submittedName>
</protein>
<feature type="active site" description="Nucleophile" evidence="6">
    <location>
        <position position="527"/>
    </location>
</feature>
<dbReference type="Proteomes" id="UP000004525">
    <property type="component" value="Unassembled WGS sequence"/>
</dbReference>
<accession>C2JVD5</accession>
<dbReference type="InterPro" id="IPR050979">
    <property type="entry name" value="LD-transpeptidase"/>
</dbReference>
<dbReference type="SUPFAM" id="SSF143985">
    <property type="entry name" value="L,D-transpeptidase pre-catalytic domain-like"/>
    <property type="match status" value="1"/>
</dbReference>
<sequence length="551" mass="61323">MQVASTNTEDGRLNSHIITSLCFSKSLACASFHNVFLSLPFINCKWYDTAVPSPPFERRCFYFRRWYLIISKNNVIFKEVLVTKQEQTRSRRQQSVNKKKWWLLALGAVVILLGGFYIFRSMHYRDHFLPNTEVLGVDVSDQTVSAANKKLIQQFSERQYTFVEDDKKVLKVKGSALGISQDFNQGLTQVLNKQNPWQWTTSIFAGQKAHAEEDPSINKTALTKFAQTTADKLNQGRQGPENAKLVADGTKYKIQKEVNGTQIDADKLATTVTNVLDNHQQTVNLAAAYKKPTVTASSSSLQTTERDMNKLAGTNVSLQIQTKTVTVPQATVMSWIINDNGKATVSSQAVTNYVSALSQQYSTIKKTRQFNSQQQGTVSVPAGTYGWSINVSATTAMIVASVKAGQDLNKEIVHNGSGYSTDGDIGNTYVEVSKEKQHEWYIKDGKVVMDSDIVTGKPGQDTPSGVFYVWSKQRNATLRGKNDDGSDYASPVSYWMPIDYTGVGLHDSPWQPKYGGDWYKEHGSHGCVNNPPDFMAKLYAAVDEGTPVIVY</sequence>
<evidence type="ECO:0000313" key="9">
    <source>
        <dbReference type="EMBL" id="EEN80990.1"/>
    </source>
</evidence>
<dbReference type="Gene3D" id="2.40.440.10">
    <property type="entry name" value="L,D-transpeptidase catalytic domain-like"/>
    <property type="match status" value="1"/>
</dbReference>
<dbReference type="GO" id="GO:0008360">
    <property type="term" value="P:regulation of cell shape"/>
    <property type="evidence" value="ECO:0007669"/>
    <property type="project" value="UniProtKB-UniRule"/>
</dbReference>
<dbReference type="PANTHER" id="PTHR30582:SF33">
    <property type="entry name" value="EXPORTED PROTEIN"/>
    <property type="match status" value="1"/>
</dbReference>
<keyword evidence="3 6" id="KW-0133">Cell shape</keyword>
<feature type="domain" description="L,D-TPase catalytic" evidence="8">
    <location>
        <begin position="428"/>
        <end position="551"/>
    </location>
</feature>
<gene>
    <name evidence="9" type="ORF">HMPREF0539_0869</name>
</gene>
<name>C2JVD5_LACRM</name>
<evidence type="ECO:0000256" key="7">
    <source>
        <dbReference type="SAM" id="Phobius"/>
    </source>
</evidence>
<dbReference type="AlphaFoldDB" id="C2JVD5"/>
<feature type="active site" description="Proton donor/acceptor" evidence="6">
    <location>
        <position position="506"/>
    </location>
</feature>
<dbReference type="MEROPS" id="C82.001"/>
<dbReference type="HOGENOM" id="CLU_022707_2_1_9"/>
<proteinExistence type="predicted"/>
<dbReference type="GO" id="GO:0016740">
    <property type="term" value="F:transferase activity"/>
    <property type="evidence" value="ECO:0007669"/>
    <property type="project" value="UniProtKB-KW"/>
</dbReference>
<dbReference type="InterPro" id="IPR038063">
    <property type="entry name" value="Transpep_catalytic_dom"/>
</dbReference>
<dbReference type="GO" id="GO:0071972">
    <property type="term" value="F:peptidoglycan L,D-transpeptidase activity"/>
    <property type="evidence" value="ECO:0007669"/>
    <property type="project" value="TreeGrafter"/>
</dbReference>
<dbReference type="GO" id="GO:0071555">
    <property type="term" value="P:cell wall organization"/>
    <property type="evidence" value="ECO:0007669"/>
    <property type="project" value="UniProtKB-UniRule"/>
</dbReference>
<dbReference type="CDD" id="cd16913">
    <property type="entry name" value="YkuD_like"/>
    <property type="match status" value="1"/>
</dbReference>
<evidence type="ECO:0000256" key="3">
    <source>
        <dbReference type="ARBA" id="ARBA00022960"/>
    </source>
</evidence>
<dbReference type="Pfam" id="PF03734">
    <property type="entry name" value="YkuD"/>
    <property type="match status" value="1"/>
</dbReference>
<dbReference type="GO" id="GO:0018104">
    <property type="term" value="P:peptidoglycan-protein cross-linking"/>
    <property type="evidence" value="ECO:0007669"/>
    <property type="project" value="TreeGrafter"/>
</dbReference>
<dbReference type="Pfam" id="PF12229">
    <property type="entry name" value="PG_binding_4"/>
    <property type="match status" value="2"/>
</dbReference>
<evidence type="ECO:0000256" key="1">
    <source>
        <dbReference type="ARBA" id="ARBA00004752"/>
    </source>
</evidence>
<dbReference type="PROSITE" id="PS52029">
    <property type="entry name" value="LD_TPASE"/>
    <property type="match status" value="1"/>
</dbReference>
<keyword evidence="7" id="KW-1133">Transmembrane helix</keyword>
<evidence type="ECO:0000256" key="5">
    <source>
        <dbReference type="ARBA" id="ARBA00023316"/>
    </source>
</evidence>
<dbReference type="InterPro" id="IPR022029">
    <property type="entry name" value="YoaR-like_PG-bd"/>
</dbReference>
<keyword evidence="7" id="KW-0472">Membrane</keyword>
<dbReference type="InterPro" id="IPR005490">
    <property type="entry name" value="LD_TPept_cat_dom"/>
</dbReference>
<keyword evidence="5 6" id="KW-0961">Cell wall biogenesis/degradation</keyword>
<evidence type="ECO:0000256" key="6">
    <source>
        <dbReference type="PROSITE-ProRule" id="PRU01373"/>
    </source>
</evidence>
<evidence type="ECO:0000313" key="10">
    <source>
        <dbReference type="Proteomes" id="UP000004525"/>
    </source>
</evidence>